<dbReference type="InterPro" id="IPR003593">
    <property type="entry name" value="AAA+_ATPase"/>
</dbReference>
<dbReference type="PROSITE" id="PS00688">
    <property type="entry name" value="SIGMA54_INTERACT_3"/>
    <property type="match status" value="1"/>
</dbReference>
<dbReference type="Pfam" id="PF13426">
    <property type="entry name" value="PAS_9"/>
    <property type="match status" value="1"/>
</dbReference>
<dbReference type="PANTHER" id="PTHR32071:SF57">
    <property type="entry name" value="C4-DICARBOXYLATE TRANSPORT TRANSCRIPTIONAL REGULATORY PROTEIN DCTD"/>
    <property type="match status" value="1"/>
</dbReference>
<evidence type="ECO:0000313" key="1">
    <source>
        <dbReference type="EMBL" id="NFV25376.1"/>
    </source>
</evidence>
<dbReference type="InterPro" id="IPR000014">
    <property type="entry name" value="PAS"/>
</dbReference>
<dbReference type="CDD" id="cd00009">
    <property type="entry name" value="AAA"/>
    <property type="match status" value="1"/>
</dbReference>
<dbReference type="SUPFAM" id="SSF52540">
    <property type="entry name" value="P-loop containing nucleoside triphosphate hydrolases"/>
    <property type="match status" value="1"/>
</dbReference>
<dbReference type="SUPFAM" id="SSF55785">
    <property type="entry name" value="PYP-like sensor domain (PAS domain)"/>
    <property type="match status" value="1"/>
</dbReference>
<dbReference type="PANTHER" id="PTHR32071">
    <property type="entry name" value="TRANSCRIPTIONAL REGULATORY PROTEIN"/>
    <property type="match status" value="1"/>
</dbReference>
<dbReference type="InterPro" id="IPR058031">
    <property type="entry name" value="AAA_lid_NorR"/>
</dbReference>
<dbReference type="Gene3D" id="3.40.50.300">
    <property type="entry name" value="P-loop containing nucleotide triphosphate hydrolases"/>
    <property type="match status" value="1"/>
</dbReference>
<dbReference type="Pfam" id="PF25601">
    <property type="entry name" value="AAA_lid_14"/>
    <property type="match status" value="1"/>
</dbReference>
<dbReference type="AlphaFoldDB" id="A0A6B4JLD4"/>
<dbReference type="SMART" id="SM00382">
    <property type="entry name" value="AAA"/>
    <property type="match status" value="1"/>
</dbReference>
<protein>
    <submittedName>
        <fullName evidence="1">Sigma-54-dependent Fis family transcriptional regulator</fullName>
    </submittedName>
</protein>
<dbReference type="SUPFAM" id="SSF46689">
    <property type="entry name" value="Homeodomain-like"/>
    <property type="match status" value="1"/>
</dbReference>
<dbReference type="InterPro" id="IPR009057">
    <property type="entry name" value="Homeodomain-like_sf"/>
</dbReference>
<proteinExistence type="predicted"/>
<dbReference type="InterPro" id="IPR027417">
    <property type="entry name" value="P-loop_NTPase"/>
</dbReference>
<dbReference type="InterPro" id="IPR002197">
    <property type="entry name" value="HTH_Fis"/>
</dbReference>
<dbReference type="PROSITE" id="PS50045">
    <property type="entry name" value="SIGMA54_INTERACT_4"/>
    <property type="match status" value="1"/>
</dbReference>
<organism evidence="1 2">
    <name type="scientific">Clostridium botulinum</name>
    <dbReference type="NCBI Taxonomy" id="1491"/>
    <lineage>
        <taxon>Bacteria</taxon>
        <taxon>Bacillati</taxon>
        <taxon>Bacillota</taxon>
        <taxon>Clostridia</taxon>
        <taxon>Eubacteriales</taxon>
        <taxon>Clostridiaceae</taxon>
        <taxon>Clostridium</taxon>
    </lineage>
</organism>
<dbReference type="InterPro" id="IPR013767">
    <property type="entry name" value="PAS_fold"/>
</dbReference>
<reference evidence="1 2" key="1">
    <citation type="submission" date="2019-04" db="EMBL/GenBank/DDBJ databases">
        <title>Genome sequencing of Clostridium botulinum Groups I-IV and Clostridium butyricum.</title>
        <authorList>
            <person name="Brunt J."/>
            <person name="Van Vliet A.H.M."/>
            <person name="Stringer S.C."/>
            <person name="Carter A.T."/>
            <person name="Peck M.W."/>
        </authorList>
    </citation>
    <scope>NUCLEOTIDE SEQUENCE [LARGE SCALE GENOMIC DNA]</scope>
    <source>
        <strain evidence="1 2">BL81</strain>
    </source>
</reference>
<sequence>MISNELVKSIYDNEYDGIILMDKNEKIILINKLAQSLLNINEEVAKGKKISEIIKGIAFKGQIINGELKLNERFYFNGSNFIINKIPVFNKGNIDGVVGIFQDIKSYENISNLSSNTLNLDILNIIIDTTKECVVVVNKDGIITMMSNCYKEFIKCNNPEGRHVEEIIQNTRLPQILETGKTEYGEMQLINNKEVIAMRVPIKFNETIIGAIGKIIFKDIEELNLLNKKLNRLKKEVEFYKNELGKERNAKYSFDNIIGISKKALEVKRICKLLGKTDSTVLIIGESGTGKELHTCAIHNSSKRALNPLVKINCGAIPQGLIESELFGYDEGAFTGAKKGGKIGKFELANRGTVFLDEIGEMPMDMQVRLLRVIQEKEVERIGGNTVKKIDIRIIAATNIDLEDAVKKGKFRKDLYYRLNVMKVEIPPLRDRKEDIELLSDSLRVKVANKLGIYVEGISKKAIYFLQNYNWPGNIRELENVIERAINLLDSDSIIIEPRHLPEYMVNNKSKIIFHEERTLNDIIQGVEKKEIERCLNKTNWNKNKTSQILGISRANLYKKIQQYNLEQKN</sequence>
<dbReference type="Gene3D" id="1.10.10.60">
    <property type="entry name" value="Homeodomain-like"/>
    <property type="match status" value="1"/>
</dbReference>
<dbReference type="Gene3D" id="3.30.450.20">
    <property type="entry name" value="PAS domain"/>
    <property type="match status" value="2"/>
</dbReference>
<dbReference type="PRINTS" id="PR01590">
    <property type="entry name" value="HTHFIS"/>
</dbReference>
<dbReference type="FunFam" id="3.40.50.300:FF:000006">
    <property type="entry name" value="DNA-binding transcriptional regulator NtrC"/>
    <property type="match status" value="1"/>
</dbReference>
<dbReference type="RefSeq" id="WP_003374039.1">
    <property type="nucleotide sequence ID" value="NZ_JACBBA010000002.1"/>
</dbReference>
<dbReference type="InterPro" id="IPR002078">
    <property type="entry name" value="Sigma_54_int"/>
</dbReference>
<comment type="caution">
    <text evidence="1">The sequence shown here is derived from an EMBL/GenBank/DDBJ whole genome shotgun (WGS) entry which is preliminary data.</text>
</comment>
<evidence type="ECO:0000313" key="2">
    <source>
        <dbReference type="Proteomes" id="UP000486903"/>
    </source>
</evidence>
<dbReference type="EMBL" id="SXFB01000002">
    <property type="protein sequence ID" value="NFV25376.1"/>
    <property type="molecule type" value="Genomic_DNA"/>
</dbReference>
<dbReference type="InterPro" id="IPR025944">
    <property type="entry name" value="Sigma_54_int_dom_CS"/>
</dbReference>
<dbReference type="GO" id="GO:0005524">
    <property type="term" value="F:ATP binding"/>
    <property type="evidence" value="ECO:0007669"/>
    <property type="project" value="InterPro"/>
</dbReference>
<dbReference type="InterPro" id="IPR035965">
    <property type="entry name" value="PAS-like_dom_sf"/>
</dbReference>
<gene>
    <name evidence="1" type="ORF">FDG31_04225</name>
</gene>
<dbReference type="GO" id="GO:0043565">
    <property type="term" value="F:sequence-specific DNA binding"/>
    <property type="evidence" value="ECO:0007669"/>
    <property type="project" value="InterPro"/>
</dbReference>
<accession>A0A6B4JLD4</accession>
<dbReference type="GO" id="GO:0006355">
    <property type="term" value="P:regulation of DNA-templated transcription"/>
    <property type="evidence" value="ECO:0007669"/>
    <property type="project" value="InterPro"/>
</dbReference>
<dbReference type="Proteomes" id="UP000486903">
    <property type="component" value="Unassembled WGS sequence"/>
</dbReference>
<dbReference type="Pfam" id="PF02954">
    <property type="entry name" value="HTH_8"/>
    <property type="match status" value="1"/>
</dbReference>
<dbReference type="Pfam" id="PF00989">
    <property type="entry name" value="PAS"/>
    <property type="match status" value="1"/>
</dbReference>
<dbReference type="Gene3D" id="1.10.8.60">
    <property type="match status" value="1"/>
</dbReference>
<dbReference type="Pfam" id="PF00158">
    <property type="entry name" value="Sigma54_activat"/>
    <property type="match status" value="1"/>
</dbReference>
<name>A0A6B4JLD4_CLOBO</name>